<feature type="domain" description="Trafficking protein particle complex subunit 13 middle" evidence="4">
    <location>
        <begin position="176"/>
        <end position="290"/>
    </location>
</feature>
<organism evidence="5 6">
    <name type="scientific">Cimex lectularius</name>
    <name type="common">Bed bug</name>
    <name type="synonym">Acanthia lectularia</name>
    <dbReference type="NCBI Taxonomy" id="79782"/>
    <lineage>
        <taxon>Eukaryota</taxon>
        <taxon>Metazoa</taxon>
        <taxon>Ecdysozoa</taxon>
        <taxon>Arthropoda</taxon>
        <taxon>Hexapoda</taxon>
        <taxon>Insecta</taxon>
        <taxon>Pterygota</taxon>
        <taxon>Neoptera</taxon>
        <taxon>Paraneoptera</taxon>
        <taxon>Hemiptera</taxon>
        <taxon>Heteroptera</taxon>
        <taxon>Panheteroptera</taxon>
        <taxon>Cimicomorpha</taxon>
        <taxon>Cimicidae</taxon>
        <taxon>Cimex</taxon>
    </lineage>
</organism>
<dbReference type="KEGG" id="clec:106665420"/>
<dbReference type="InterPro" id="IPR055428">
    <property type="entry name" value="TRAPPC13_C"/>
</dbReference>
<reference evidence="5" key="1">
    <citation type="submission" date="2022-01" db="UniProtKB">
        <authorList>
            <consortium name="EnsemblMetazoa"/>
        </authorList>
    </citation>
    <scope>IDENTIFICATION</scope>
</reference>
<dbReference type="Pfam" id="PF23643">
    <property type="entry name" value="TRAPPC13_C"/>
    <property type="match status" value="1"/>
</dbReference>
<evidence type="ECO:0000259" key="4">
    <source>
        <dbReference type="Pfam" id="PF23647"/>
    </source>
</evidence>
<evidence type="ECO:0008006" key="7">
    <source>
        <dbReference type="Google" id="ProtNLM"/>
    </source>
</evidence>
<protein>
    <recommendedName>
        <fullName evidence="7">Trafficking protein particle complex subunit 13</fullName>
    </recommendedName>
</protein>
<name>A0A8I6RJE5_CIMLE</name>
<sequence>MDPVLKEKNEHLFSLKVMCLTRPSFITPTIITSDQKDLPGQLFNDILRKDITTVPGSETIAASSFLLLPQSFKDIYLGETFSCYVCIHNHSNHVVKGVTLKVHLETPKENCFRIIKQPKDPIDLAAGCNIDEVIHHEVKEIGNHVLLCEVNYRSVAIPDEDKSLKKTFQFKVHKPLDIKTNLYASEPEEIYLEAEVQNITSDYMVLENVLLEASPLFNVENLSTQQKIDSLNLNIMASEESKHFLYCMTLKNYQNNRNLKAMTDKVIGKLDIVWRSNLGEKGHLQTSPIPKKPSDVKDLLLGIDELPSLVYLEEMFSITLRLSNITQLAMSPVLLLEQIGGLAWCATSGVFIGELPAGESKTVTLKIIPLKPGLQTITGIKIKDSITNIDYDFKDVSQVYVIKK</sequence>
<evidence type="ECO:0000256" key="1">
    <source>
        <dbReference type="ARBA" id="ARBA00010785"/>
    </source>
</evidence>
<evidence type="ECO:0000313" key="5">
    <source>
        <dbReference type="EnsemblMetazoa" id="XP_014247320.1"/>
    </source>
</evidence>
<feature type="domain" description="Trafficking protein particle complex subunit 13 C-terminal" evidence="3">
    <location>
        <begin position="307"/>
        <end position="401"/>
    </location>
</feature>
<dbReference type="Pfam" id="PF06159">
    <property type="entry name" value="TRAPPC13_N"/>
    <property type="match status" value="1"/>
</dbReference>
<dbReference type="RefSeq" id="XP_014247320.1">
    <property type="nucleotide sequence ID" value="XM_014391834.2"/>
</dbReference>
<dbReference type="AlphaFoldDB" id="A0A8I6RJE5"/>
<comment type="similarity">
    <text evidence="1">Belongs to the TRAPPC13 family.</text>
</comment>
<proteinExistence type="inferred from homology"/>
<dbReference type="EnsemblMetazoa" id="XM_014391834.2">
    <property type="protein sequence ID" value="XP_014247320.1"/>
    <property type="gene ID" value="LOC106665420"/>
</dbReference>
<evidence type="ECO:0000259" key="2">
    <source>
        <dbReference type="Pfam" id="PF06159"/>
    </source>
</evidence>
<dbReference type="PANTHER" id="PTHR13134:SF3">
    <property type="entry name" value="TRAFFICKING PROTEIN PARTICLE COMPLEX SUBUNIT 13"/>
    <property type="match status" value="1"/>
</dbReference>
<dbReference type="OrthoDB" id="10250284at2759"/>
<dbReference type="PANTHER" id="PTHR13134">
    <property type="entry name" value="TRAFFICKING PROTEIN PARTICLE COMPLEX SUBUNIT 13"/>
    <property type="match status" value="1"/>
</dbReference>
<dbReference type="InterPro" id="IPR010378">
    <property type="entry name" value="TRAPPC13"/>
</dbReference>
<feature type="domain" description="Trafficking protein particle complex subunit 13 N-terminal" evidence="2">
    <location>
        <begin position="11"/>
        <end position="172"/>
    </location>
</feature>
<accession>A0A8I6RJE5</accession>
<dbReference type="Proteomes" id="UP000494040">
    <property type="component" value="Unassembled WGS sequence"/>
</dbReference>
<evidence type="ECO:0000259" key="3">
    <source>
        <dbReference type="Pfam" id="PF23643"/>
    </source>
</evidence>
<evidence type="ECO:0000313" key="6">
    <source>
        <dbReference type="Proteomes" id="UP000494040"/>
    </source>
</evidence>
<dbReference type="InterPro" id="IPR055429">
    <property type="entry name" value="TRAPPC13_M"/>
</dbReference>
<dbReference type="Pfam" id="PF23647">
    <property type="entry name" value="TRAPPC13_M"/>
    <property type="match status" value="1"/>
</dbReference>
<dbReference type="GO" id="GO:1990072">
    <property type="term" value="C:TRAPPIII protein complex"/>
    <property type="evidence" value="ECO:0007669"/>
    <property type="project" value="TreeGrafter"/>
</dbReference>
<dbReference type="InterPro" id="IPR055427">
    <property type="entry name" value="TRAPPC13_N"/>
</dbReference>
<dbReference type="GeneID" id="106665420"/>
<keyword evidence="6" id="KW-1185">Reference proteome</keyword>
<dbReference type="OMA" id="YLCVHNG"/>